<reference evidence="1" key="1">
    <citation type="submission" date="2020-06" db="EMBL/GenBank/DDBJ databases">
        <title>Novel chitinolytic bacterium.</title>
        <authorList>
            <person name="Ungkulpasvich U."/>
            <person name="Kosugi A."/>
            <person name="Uke A."/>
        </authorList>
    </citation>
    <scope>NUCLEOTIDE SEQUENCE</scope>
    <source>
        <strain evidence="1">UUS1-1</strain>
    </source>
</reference>
<gene>
    <name evidence="1" type="ORF">G5B42_10000</name>
</gene>
<proteinExistence type="predicted"/>
<sequence length="56" mass="6328">MEKGQGFIRINIRPEILNDLIGTYRLILMGKIRQKVAGFNGSPLARINFLAGIEDR</sequence>
<dbReference type="Proteomes" id="UP000657177">
    <property type="component" value="Unassembled WGS sequence"/>
</dbReference>
<keyword evidence="2" id="KW-1185">Reference proteome</keyword>
<name>A0A8J6LNN6_9FIRM</name>
<protein>
    <submittedName>
        <fullName evidence="1">Uncharacterized protein</fullName>
    </submittedName>
</protein>
<evidence type="ECO:0000313" key="1">
    <source>
        <dbReference type="EMBL" id="MBA2133863.1"/>
    </source>
</evidence>
<dbReference type="EMBL" id="JAAKDE010000024">
    <property type="protein sequence ID" value="MBA2133863.1"/>
    <property type="molecule type" value="Genomic_DNA"/>
</dbReference>
<dbReference type="AlphaFoldDB" id="A0A8J6LNN6"/>
<organism evidence="1 2">
    <name type="scientific">Capillibacterium thermochitinicola</name>
    <dbReference type="NCBI Taxonomy" id="2699427"/>
    <lineage>
        <taxon>Bacteria</taxon>
        <taxon>Bacillati</taxon>
        <taxon>Bacillota</taxon>
        <taxon>Capillibacterium</taxon>
    </lineage>
</organism>
<evidence type="ECO:0000313" key="2">
    <source>
        <dbReference type="Proteomes" id="UP000657177"/>
    </source>
</evidence>
<comment type="caution">
    <text evidence="1">The sequence shown here is derived from an EMBL/GenBank/DDBJ whole genome shotgun (WGS) entry which is preliminary data.</text>
</comment>
<dbReference type="RefSeq" id="WP_181340332.1">
    <property type="nucleotide sequence ID" value="NZ_JAAKDE010000024.1"/>
</dbReference>
<accession>A0A8J6LNN6</accession>